<dbReference type="Gene3D" id="1.20.140.10">
    <property type="entry name" value="Butyryl-CoA Dehydrogenase, subunit A, domain 3"/>
    <property type="match status" value="1"/>
</dbReference>
<name>A0A660CKF5_9PSEU</name>
<dbReference type="InterPro" id="IPR009100">
    <property type="entry name" value="AcylCoA_DH/oxidase_NM_dom_sf"/>
</dbReference>
<dbReference type="GO" id="GO:0003995">
    <property type="term" value="F:acyl-CoA dehydrogenase activity"/>
    <property type="evidence" value="ECO:0007669"/>
    <property type="project" value="TreeGrafter"/>
</dbReference>
<protein>
    <submittedName>
        <fullName evidence="2">Alkylation response protein AidB-like acyl-CoA dehydrogenase</fullName>
    </submittedName>
</protein>
<dbReference type="Proteomes" id="UP000317303">
    <property type="component" value="Unassembled WGS sequence"/>
</dbReference>
<dbReference type="InterPro" id="IPR046373">
    <property type="entry name" value="Acyl-CoA_Oxase/DH_mid-dom_sf"/>
</dbReference>
<feature type="region of interest" description="Disordered" evidence="1">
    <location>
        <begin position="1"/>
        <end position="34"/>
    </location>
</feature>
<dbReference type="AlphaFoldDB" id="A0A660CKF5"/>
<dbReference type="SUPFAM" id="SSF56645">
    <property type="entry name" value="Acyl-CoA dehydrogenase NM domain-like"/>
    <property type="match status" value="1"/>
</dbReference>
<gene>
    <name evidence="2" type="ORF">JD82_03379</name>
</gene>
<comment type="caution">
    <text evidence="2">The sequence shown here is derived from an EMBL/GenBank/DDBJ whole genome shotgun (WGS) entry which is preliminary data.</text>
</comment>
<dbReference type="PANTHER" id="PTHR43884">
    <property type="entry name" value="ACYL-COA DEHYDROGENASE"/>
    <property type="match status" value="1"/>
</dbReference>
<feature type="compositionally biased region" description="Basic and acidic residues" evidence="1">
    <location>
        <begin position="1"/>
        <end position="27"/>
    </location>
</feature>
<dbReference type="PIRSF" id="PIRSF016578">
    <property type="entry name" value="HsaA"/>
    <property type="match status" value="1"/>
</dbReference>
<evidence type="ECO:0000256" key="1">
    <source>
        <dbReference type="SAM" id="MobiDB-lite"/>
    </source>
</evidence>
<proteinExistence type="predicted"/>
<organism evidence="2 3">
    <name type="scientific">Prauserella rugosa</name>
    <dbReference type="NCBI Taxonomy" id="43354"/>
    <lineage>
        <taxon>Bacteria</taxon>
        <taxon>Bacillati</taxon>
        <taxon>Actinomycetota</taxon>
        <taxon>Actinomycetes</taxon>
        <taxon>Pseudonocardiales</taxon>
        <taxon>Pseudonocardiaceae</taxon>
        <taxon>Prauserella</taxon>
    </lineage>
</organism>
<evidence type="ECO:0000313" key="2">
    <source>
        <dbReference type="EMBL" id="TWH21515.1"/>
    </source>
</evidence>
<dbReference type="OrthoDB" id="2986495at2"/>
<dbReference type="PANTHER" id="PTHR43884:SF12">
    <property type="entry name" value="ISOVALERYL-COA DEHYDROGENASE, MITOCHONDRIAL-RELATED"/>
    <property type="match status" value="1"/>
</dbReference>
<dbReference type="GO" id="GO:0050660">
    <property type="term" value="F:flavin adenine dinucleotide binding"/>
    <property type="evidence" value="ECO:0007669"/>
    <property type="project" value="InterPro"/>
</dbReference>
<reference evidence="2 3" key="1">
    <citation type="submission" date="2019-07" db="EMBL/GenBank/DDBJ databases">
        <title>R&amp;d 2014.</title>
        <authorList>
            <person name="Klenk H.-P."/>
        </authorList>
    </citation>
    <scope>NUCLEOTIDE SEQUENCE [LARGE SCALE GENOMIC DNA]</scope>
    <source>
        <strain evidence="2 3">DSM 43194</strain>
    </source>
</reference>
<dbReference type="EMBL" id="VLJV01000001">
    <property type="protein sequence ID" value="TWH21515.1"/>
    <property type="molecule type" value="Genomic_DNA"/>
</dbReference>
<dbReference type="SUPFAM" id="SSF47203">
    <property type="entry name" value="Acyl-CoA dehydrogenase C-terminal domain-like"/>
    <property type="match status" value="1"/>
</dbReference>
<dbReference type="Gene3D" id="1.10.540.10">
    <property type="entry name" value="Acyl-CoA dehydrogenase/oxidase, N-terminal domain"/>
    <property type="match status" value="1"/>
</dbReference>
<keyword evidence="3" id="KW-1185">Reference proteome</keyword>
<dbReference type="RefSeq" id="WP_051758013.1">
    <property type="nucleotide sequence ID" value="NZ_JOIJ01000016.1"/>
</dbReference>
<evidence type="ECO:0000313" key="3">
    <source>
        <dbReference type="Proteomes" id="UP000317303"/>
    </source>
</evidence>
<dbReference type="InterPro" id="IPR037069">
    <property type="entry name" value="AcylCoA_DH/ox_N_sf"/>
</dbReference>
<dbReference type="InterPro" id="IPR036250">
    <property type="entry name" value="AcylCo_DH-like_C"/>
</dbReference>
<dbReference type="Gene3D" id="2.40.110.10">
    <property type="entry name" value="Butyryl-CoA Dehydrogenase, subunit A, domain 2"/>
    <property type="match status" value="1"/>
</dbReference>
<sequence length="396" mass="41859">MSEATVEKTSESRLRRTVTDNRLDAGAKHTRGRTGAGHEILTDDVLHTLHARAAGDEPDDRLLAEDIDDLAASGFLTAAVPVELGGLGATVDEVNREQRRLAYWSPATARAAAGHLSWIGAAADLHRAGDHRLTWLLDEAVAGRVVATVHGATSDASRPDKASKAVPVDGGYLFSGTVNVTAHAPGWHWLGLHATNDTDPQGPTVVHAFVDRTAPGVHARNGGVHLKNVFVPKDKVIETVALGHRPGATARILPWLLTLRANISLGIGERALDTAADSARRNSAARLDVHAVPRTSSVQHRSAEARLLLENTTAQLDNLTGALAHGYVPGELLATVSAAEHNAEQTAQQVVDLSLDIADPSSVHTRSELHRLRGDVRADTVGAPNSPAHHDVAAVS</sequence>
<accession>A0A660CKF5</accession>